<dbReference type="Proteomes" id="UP000075243">
    <property type="component" value="Unassembled WGS sequence"/>
</dbReference>
<dbReference type="EMBL" id="KQ483434">
    <property type="protein sequence ID" value="KYP51692.1"/>
    <property type="molecule type" value="Genomic_DNA"/>
</dbReference>
<reference evidence="2" key="1">
    <citation type="journal article" date="2012" name="Nat. Biotechnol.">
        <title>Draft genome sequence of pigeonpea (Cajanus cajan), an orphan legume crop of resource-poor farmers.</title>
        <authorList>
            <person name="Varshney R.K."/>
            <person name="Chen W."/>
            <person name="Li Y."/>
            <person name="Bharti A.K."/>
            <person name="Saxena R.K."/>
            <person name="Schlueter J.A."/>
            <person name="Donoghue M.T."/>
            <person name="Azam S."/>
            <person name="Fan G."/>
            <person name="Whaley A.M."/>
            <person name="Farmer A.D."/>
            <person name="Sheridan J."/>
            <person name="Iwata A."/>
            <person name="Tuteja R."/>
            <person name="Penmetsa R.V."/>
            <person name="Wu W."/>
            <person name="Upadhyaya H.D."/>
            <person name="Yang S.P."/>
            <person name="Shah T."/>
            <person name="Saxena K.B."/>
            <person name="Michael T."/>
            <person name="McCombie W.R."/>
            <person name="Yang B."/>
            <person name="Zhang G."/>
            <person name="Yang H."/>
            <person name="Wang J."/>
            <person name="Spillane C."/>
            <person name="Cook D.R."/>
            <person name="May G.D."/>
            <person name="Xu X."/>
            <person name="Jackson S.A."/>
        </authorList>
    </citation>
    <scope>NUCLEOTIDE SEQUENCE [LARGE SCALE GENOMIC DNA]</scope>
</reference>
<evidence type="ECO:0000313" key="3">
    <source>
        <dbReference type="Proteomes" id="UP000075243"/>
    </source>
</evidence>
<accession>A0A151SA65</accession>
<organism evidence="2 3">
    <name type="scientific">Cajanus cajan</name>
    <name type="common">Pigeon pea</name>
    <name type="synonym">Cajanus indicus</name>
    <dbReference type="NCBI Taxonomy" id="3821"/>
    <lineage>
        <taxon>Eukaryota</taxon>
        <taxon>Viridiplantae</taxon>
        <taxon>Streptophyta</taxon>
        <taxon>Embryophyta</taxon>
        <taxon>Tracheophyta</taxon>
        <taxon>Spermatophyta</taxon>
        <taxon>Magnoliopsida</taxon>
        <taxon>eudicotyledons</taxon>
        <taxon>Gunneridae</taxon>
        <taxon>Pentapetalae</taxon>
        <taxon>rosids</taxon>
        <taxon>fabids</taxon>
        <taxon>Fabales</taxon>
        <taxon>Fabaceae</taxon>
        <taxon>Papilionoideae</taxon>
        <taxon>50 kb inversion clade</taxon>
        <taxon>NPAAA clade</taxon>
        <taxon>indigoferoid/millettioid clade</taxon>
        <taxon>Phaseoleae</taxon>
        <taxon>Cajanus</taxon>
    </lineage>
</organism>
<keyword evidence="3" id="KW-1185">Reference proteome</keyword>
<evidence type="ECO:0000313" key="2">
    <source>
        <dbReference type="EMBL" id="KYP51692.1"/>
    </source>
</evidence>
<gene>
    <name evidence="2" type="ORF">KK1_026460</name>
</gene>
<sequence>SAMITNTSSQGTANFTWILDYGASFHVTEYFDGPNQIFIGNGQGLQINGSGSSSFLSPINSQFSFQLNNLLHVPFITKNLLSVSKFSRDNCVFFEFHVDHCFVESQETNEILLQGIVGVDGLYSFPNLKLQSLSVLVSSLAKMSSQFAISPTITVVLDNINVNIVVNPR</sequence>
<feature type="non-terminal residue" evidence="2">
    <location>
        <position position="1"/>
    </location>
</feature>
<dbReference type="Gramene" id="C.cajan_27832.t">
    <property type="protein sequence ID" value="C.cajan_27832.t"/>
    <property type="gene ID" value="C.cajan_27832"/>
</dbReference>
<proteinExistence type="predicted"/>
<feature type="domain" description="Retrovirus-related Pol polyprotein from transposon TNT 1-94-like beta-barrel" evidence="1">
    <location>
        <begin position="17"/>
        <end position="89"/>
    </location>
</feature>
<dbReference type="InterPro" id="IPR054722">
    <property type="entry name" value="PolX-like_BBD"/>
</dbReference>
<protein>
    <recommendedName>
        <fullName evidence="1">Retrovirus-related Pol polyprotein from transposon TNT 1-94-like beta-barrel domain-containing protein</fullName>
    </recommendedName>
</protein>
<name>A0A151SA65_CAJCA</name>
<dbReference type="AlphaFoldDB" id="A0A151SA65"/>
<evidence type="ECO:0000259" key="1">
    <source>
        <dbReference type="Pfam" id="PF22936"/>
    </source>
</evidence>
<dbReference type="Pfam" id="PF22936">
    <property type="entry name" value="Pol_BBD"/>
    <property type="match status" value="1"/>
</dbReference>